<feature type="transmembrane region" description="Helical" evidence="1">
    <location>
        <begin position="242"/>
        <end position="264"/>
    </location>
</feature>
<keyword evidence="1" id="KW-0812">Transmembrane</keyword>
<comment type="caution">
    <text evidence="2">The sequence shown here is derived from an EMBL/GenBank/DDBJ whole genome shotgun (WGS) entry which is preliminary data.</text>
</comment>
<protein>
    <recommendedName>
        <fullName evidence="4">DUF445 family protein</fullName>
    </recommendedName>
</protein>
<dbReference type="RefSeq" id="WP_344308506.1">
    <property type="nucleotide sequence ID" value="NZ_BAAANY010000005.1"/>
</dbReference>
<proteinExistence type="predicted"/>
<name>A0ABN2G8L9_9ACTN</name>
<feature type="transmembrane region" description="Helical" evidence="1">
    <location>
        <begin position="23"/>
        <end position="43"/>
    </location>
</feature>
<dbReference type="EMBL" id="BAAANY010000005">
    <property type="protein sequence ID" value="GAA1667221.1"/>
    <property type="molecule type" value="Genomic_DNA"/>
</dbReference>
<dbReference type="Proteomes" id="UP001500618">
    <property type="component" value="Unassembled WGS sequence"/>
</dbReference>
<gene>
    <name evidence="2" type="ORF">GCM10009765_15880</name>
</gene>
<keyword evidence="1" id="KW-0472">Membrane</keyword>
<evidence type="ECO:0000313" key="2">
    <source>
        <dbReference type="EMBL" id="GAA1667221.1"/>
    </source>
</evidence>
<reference evidence="2 3" key="1">
    <citation type="journal article" date="2019" name="Int. J. Syst. Evol. Microbiol.">
        <title>The Global Catalogue of Microorganisms (GCM) 10K type strain sequencing project: providing services to taxonomists for standard genome sequencing and annotation.</title>
        <authorList>
            <consortium name="The Broad Institute Genomics Platform"/>
            <consortium name="The Broad Institute Genome Sequencing Center for Infectious Disease"/>
            <person name="Wu L."/>
            <person name="Ma J."/>
        </authorList>
    </citation>
    <scope>NUCLEOTIDE SEQUENCE [LARGE SCALE GENOMIC DNA]</scope>
    <source>
        <strain evidence="2 3">JCM 14718</strain>
    </source>
</reference>
<feature type="transmembrane region" description="Helical" evidence="1">
    <location>
        <begin position="216"/>
        <end position="236"/>
    </location>
</feature>
<organism evidence="2 3">
    <name type="scientific">Fodinicola feengrottensis</name>
    <dbReference type="NCBI Taxonomy" id="435914"/>
    <lineage>
        <taxon>Bacteria</taxon>
        <taxon>Bacillati</taxon>
        <taxon>Actinomycetota</taxon>
        <taxon>Actinomycetes</taxon>
        <taxon>Mycobacteriales</taxon>
        <taxon>Fodinicola</taxon>
    </lineage>
</organism>
<evidence type="ECO:0000313" key="3">
    <source>
        <dbReference type="Proteomes" id="UP001500618"/>
    </source>
</evidence>
<accession>A0ABN2G8L9</accession>
<keyword evidence="1" id="KW-1133">Transmembrane helix</keyword>
<feature type="transmembrane region" description="Helical" evidence="1">
    <location>
        <begin position="412"/>
        <end position="433"/>
    </location>
</feature>
<evidence type="ECO:0008006" key="4">
    <source>
        <dbReference type="Google" id="ProtNLM"/>
    </source>
</evidence>
<dbReference type="PANTHER" id="PTHR35791">
    <property type="entry name" value="UPF0754 MEMBRANE PROTEIN YHEB"/>
    <property type="match status" value="1"/>
</dbReference>
<evidence type="ECO:0000256" key="1">
    <source>
        <dbReference type="SAM" id="Phobius"/>
    </source>
</evidence>
<sequence length="435" mass="48595">MAILASLLPLVHTSGWVQYLTVPLFTGVIGYVTNWSGVWMLFYPITFKGLRIPGLGLLAPFLPRRLQQVPLGLRQGKFGWQGIIPSRAAKMGSIAIDKGLSKLGSQSEFYQQLDPNAIAEHILATARQEIRAVVDRIMARTYPAVWANVPQSVRETIHDRVQTQLPLIVHQVTDGIGENIDQLLDVKLMVIKHMEADPTLANKIFQEVGKKELRMIINFGFVFGFLLGIPLLFLTFVVPQWWVVPVAGIIIGYLTNWLALYVIFEPVNPVRIGPLRLQGLFIRRQHDVSAIYGSIIADDIITLQNIGDELFDGERGDRTSKMIENYLRPAVDRAVGMAKLPVKVAMGARSYEQITQSMAVEATGFTRAPLQDEEFNRLQSGNIRNLITSRMRVMNPVDFAETLRSAIREDEWLLILHGAVLGLAAGLLHTVIFGV</sequence>
<keyword evidence="3" id="KW-1185">Reference proteome</keyword>
<dbReference type="PANTHER" id="PTHR35791:SF1">
    <property type="entry name" value="UPF0754 MEMBRANE PROTEIN YHEB"/>
    <property type="match status" value="1"/>
</dbReference>